<organism evidence="3 4">
    <name type="scientific">Amycolatopsis marina</name>
    <dbReference type="NCBI Taxonomy" id="490629"/>
    <lineage>
        <taxon>Bacteria</taxon>
        <taxon>Bacillati</taxon>
        <taxon>Actinomycetota</taxon>
        <taxon>Actinomycetes</taxon>
        <taxon>Pseudonocardiales</taxon>
        <taxon>Pseudonocardiaceae</taxon>
        <taxon>Amycolatopsis</taxon>
    </lineage>
</organism>
<dbReference type="NCBIfam" id="TIGR03605">
    <property type="entry name" value="antibiot_sagB"/>
    <property type="match status" value="1"/>
</dbReference>
<dbReference type="STRING" id="490629.SAMN05216266_10712"/>
<name>A0A1I0ZJI8_9PSEU</name>
<dbReference type="CDD" id="cd02142">
    <property type="entry name" value="McbC_SagB-like_oxidoreductase"/>
    <property type="match status" value="1"/>
</dbReference>
<feature type="region of interest" description="Disordered" evidence="1">
    <location>
        <begin position="259"/>
        <end position="288"/>
    </location>
</feature>
<sequence>MQPEFREAEMTTVRLWSLRQDALVEMDQTSDSLVVVTTWGEFDLSGADPMVYESLRRMRLGPVSLHNVTSGTPSEGVVGDSGTDVSPAALEKVLEQLSGSVVHSLGLSDGQAPLLSVIPVVDTPAFTPVTVAASSPVRLSRFVSMRPSEGKLLLESPTAQFAVALEQPLAVQIVAALTTRTSVGEIGTQSQASASVVADVVTYLVAAGVVLVGNEDLVFAEDTDPALRTWSHHELSFHRKSRRRQGVAPVELGAEHEVVPPPLVRPRPAGRSVPLHRPTLPSATSAGDSLTGLLETDHVCPEFSTTGLTSEALGELLFRAARVRSIGPAHLPLGGTHEVSQRPYFNIACFYELELYLCVNRCAGLDRGVYHYEPREHALTLINEDDIDLENMLDMAKAAAASTLQPSVLLSVTARMELTAWWLDGAAYSTALMHFGALQQTLYLTAKSMGLSAHAVPVDDNDIVERALGLNWPAEIGIGECVLDRLN</sequence>
<reference evidence="4" key="1">
    <citation type="submission" date="2016-10" db="EMBL/GenBank/DDBJ databases">
        <authorList>
            <person name="Varghese N."/>
            <person name="Submissions S."/>
        </authorList>
    </citation>
    <scope>NUCLEOTIDE SEQUENCE [LARGE SCALE GENOMIC DNA]</scope>
    <source>
        <strain evidence="4">CGMCC 4.3568</strain>
    </source>
</reference>
<evidence type="ECO:0000313" key="4">
    <source>
        <dbReference type="Proteomes" id="UP000243799"/>
    </source>
</evidence>
<gene>
    <name evidence="3" type="ORF">SAMN05216266_10712</name>
</gene>
<protein>
    <submittedName>
        <fullName evidence="3">SagB-type dehydrogenase domain-containing protein</fullName>
    </submittedName>
</protein>
<dbReference type="AlphaFoldDB" id="A0A1I0ZJI8"/>
<dbReference type="Pfam" id="PF22767">
    <property type="entry name" value="ThcOx"/>
    <property type="match status" value="1"/>
</dbReference>
<evidence type="ECO:0000313" key="3">
    <source>
        <dbReference type="EMBL" id="SFB25276.1"/>
    </source>
</evidence>
<dbReference type="PANTHER" id="PTHR43745:SF2">
    <property type="entry name" value="NITROREDUCTASE MJ1384-RELATED"/>
    <property type="match status" value="1"/>
</dbReference>
<dbReference type="GO" id="GO:0016491">
    <property type="term" value="F:oxidoreductase activity"/>
    <property type="evidence" value="ECO:0007669"/>
    <property type="project" value="InterPro"/>
</dbReference>
<evidence type="ECO:0000256" key="1">
    <source>
        <dbReference type="SAM" id="MobiDB-lite"/>
    </source>
</evidence>
<evidence type="ECO:0000259" key="2">
    <source>
        <dbReference type="Pfam" id="PF22767"/>
    </source>
</evidence>
<dbReference type="InterPro" id="IPR020051">
    <property type="entry name" value="SagB-type_dehydrogenase"/>
</dbReference>
<dbReference type="RefSeq" id="WP_342741709.1">
    <property type="nucleotide sequence ID" value="NZ_FOKG01000007.1"/>
</dbReference>
<keyword evidence="4" id="KW-1185">Reference proteome</keyword>
<dbReference type="InterPro" id="IPR000415">
    <property type="entry name" value="Nitroreductase-like"/>
</dbReference>
<feature type="domain" description="Cyanobactin oxidase ThcOx second" evidence="2">
    <location>
        <begin position="137"/>
        <end position="243"/>
    </location>
</feature>
<dbReference type="EMBL" id="FOKG01000007">
    <property type="protein sequence ID" value="SFB25276.1"/>
    <property type="molecule type" value="Genomic_DNA"/>
</dbReference>
<dbReference type="PANTHER" id="PTHR43745">
    <property type="entry name" value="NITROREDUCTASE MJ1384-RELATED"/>
    <property type="match status" value="1"/>
</dbReference>
<dbReference type="SUPFAM" id="SSF55469">
    <property type="entry name" value="FMN-dependent nitroreductase-like"/>
    <property type="match status" value="1"/>
</dbReference>
<dbReference type="InterPro" id="IPR052544">
    <property type="entry name" value="Bacteriocin_Proc_Enz"/>
</dbReference>
<proteinExistence type="predicted"/>
<accession>A0A1I0ZJI8</accession>
<dbReference type="Proteomes" id="UP000243799">
    <property type="component" value="Unassembled WGS sequence"/>
</dbReference>
<dbReference type="InterPro" id="IPR054488">
    <property type="entry name" value="ThcOx_dom2"/>
</dbReference>
<dbReference type="Gene3D" id="3.40.109.10">
    <property type="entry name" value="NADH Oxidase"/>
    <property type="match status" value="1"/>
</dbReference>